<sequence>MIDLMANKILNHTGIPFTPITIQTAVNNIKQVYEAAILNGNRGNIIRSSVLIKNIHNAVKTDLINANVHPSLINPCPDYLQRVISPNQRAYNRARVLKDKELKIAGFLKTKTQDISVIPDNIPISPTTMNVNSGMNGYNDIYGETFTESILSINVRSQLSSVNKNFDTLYERTFAESLNLHLRTPNMVLGEVYLIPVKEYVDGNVVGFSTIDIGRYIETFQAINMRINRNDEKFKYERCCLLIVDFDRPVPKIYNTTNELIQDGFLPVGSACSMTNLDYTNFVSDIMQIYSTRFPANILT</sequence>
<accession>A0A399SVA6</accession>
<evidence type="ECO:0000313" key="2">
    <source>
        <dbReference type="Proteomes" id="UP000265926"/>
    </source>
</evidence>
<evidence type="ECO:0000313" key="1">
    <source>
        <dbReference type="EMBL" id="RIJ45923.1"/>
    </source>
</evidence>
<organism evidence="1 2">
    <name type="scientific">Maribellus luteus</name>
    <dbReference type="NCBI Taxonomy" id="2305463"/>
    <lineage>
        <taxon>Bacteria</taxon>
        <taxon>Pseudomonadati</taxon>
        <taxon>Bacteroidota</taxon>
        <taxon>Bacteroidia</taxon>
        <taxon>Marinilabiliales</taxon>
        <taxon>Prolixibacteraceae</taxon>
        <taxon>Maribellus</taxon>
    </lineage>
</organism>
<dbReference type="Proteomes" id="UP000265926">
    <property type="component" value="Unassembled WGS sequence"/>
</dbReference>
<keyword evidence="2" id="KW-1185">Reference proteome</keyword>
<dbReference type="EMBL" id="QWGR01000018">
    <property type="protein sequence ID" value="RIJ45923.1"/>
    <property type="molecule type" value="Genomic_DNA"/>
</dbReference>
<protein>
    <submittedName>
        <fullName evidence="1">Uncharacterized protein</fullName>
    </submittedName>
</protein>
<comment type="caution">
    <text evidence="1">The sequence shown here is derived from an EMBL/GenBank/DDBJ whole genome shotgun (WGS) entry which is preliminary data.</text>
</comment>
<name>A0A399SVA6_9BACT</name>
<dbReference type="AlphaFoldDB" id="A0A399SVA6"/>
<gene>
    <name evidence="1" type="ORF">D1614_20605</name>
</gene>
<reference evidence="1 2" key="1">
    <citation type="submission" date="2018-08" db="EMBL/GenBank/DDBJ databases">
        <title>Pallidiluteibacterium maritimus gen. nov., sp. nov., isolated from coastal sediment.</title>
        <authorList>
            <person name="Zhou L.Y."/>
        </authorList>
    </citation>
    <scope>NUCLEOTIDE SEQUENCE [LARGE SCALE GENOMIC DNA]</scope>
    <source>
        <strain evidence="1 2">XSD2</strain>
    </source>
</reference>
<proteinExistence type="predicted"/>